<feature type="non-terminal residue" evidence="1">
    <location>
        <position position="1"/>
    </location>
</feature>
<accession>A0A2P5BFE7</accession>
<keyword evidence="2" id="KW-1185">Reference proteome</keyword>
<dbReference type="Proteomes" id="UP000237105">
    <property type="component" value="Unassembled WGS sequence"/>
</dbReference>
<evidence type="ECO:0000313" key="2">
    <source>
        <dbReference type="Proteomes" id="UP000237105"/>
    </source>
</evidence>
<protein>
    <submittedName>
        <fullName evidence="1">Uncharacterized protein</fullName>
    </submittedName>
</protein>
<dbReference type="AlphaFoldDB" id="A0A2P5BFE7"/>
<gene>
    <name evidence="1" type="ORF">PanWU01x14_243720</name>
</gene>
<sequence>DGKYKCTGKPILQLLEAFFTFVHQDTKALNRYRGRCLSRRLIDALIDLSWYLISAFVAKAYHSTWNQGAFVGTVKGLSRYL</sequence>
<evidence type="ECO:0000313" key="1">
    <source>
        <dbReference type="EMBL" id="PON47517.1"/>
    </source>
</evidence>
<comment type="caution">
    <text evidence="1">The sequence shown here is derived from an EMBL/GenBank/DDBJ whole genome shotgun (WGS) entry which is preliminary data.</text>
</comment>
<dbReference type="EMBL" id="JXTB01000293">
    <property type="protein sequence ID" value="PON47517.1"/>
    <property type="molecule type" value="Genomic_DNA"/>
</dbReference>
<organism evidence="1 2">
    <name type="scientific">Parasponia andersonii</name>
    <name type="common">Sponia andersonii</name>
    <dbReference type="NCBI Taxonomy" id="3476"/>
    <lineage>
        <taxon>Eukaryota</taxon>
        <taxon>Viridiplantae</taxon>
        <taxon>Streptophyta</taxon>
        <taxon>Embryophyta</taxon>
        <taxon>Tracheophyta</taxon>
        <taxon>Spermatophyta</taxon>
        <taxon>Magnoliopsida</taxon>
        <taxon>eudicotyledons</taxon>
        <taxon>Gunneridae</taxon>
        <taxon>Pentapetalae</taxon>
        <taxon>rosids</taxon>
        <taxon>fabids</taxon>
        <taxon>Rosales</taxon>
        <taxon>Cannabaceae</taxon>
        <taxon>Parasponia</taxon>
    </lineage>
</organism>
<proteinExistence type="predicted"/>
<reference evidence="2" key="1">
    <citation type="submission" date="2016-06" db="EMBL/GenBank/DDBJ databases">
        <title>Parallel loss of symbiosis genes in relatives of nitrogen-fixing non-legume Parasponia.</title>
        <authorList>
            <person name="Van Velzen R."/>
            <person name="Holmer R."/>
            <person name="Bu F."/>
            <person name="Rutten L."/>
            <person name="Van Zeijl A."/>
            <person name="Liu W."/>
            <person name="Santuari L."/>
            <person name="Cao Q."/>
            <person name="Sharma T."/>
            <person name="Shen D."/>
            <person name="Roswanjaya Y."/>
            <person name="Wardhani T."/>
            <person name="Kalhor M.S."/>
            <person name="Jansen J."/>
            <person name="Van den Hoogen J."/>
            <person name="Gungor B."/>
            <person name="Hartog M."/>
            <person name="Hontelez J."/>
            <person name="Verver J."/>
            <person name="Yang W.-C."/>
            <person name="Schijlen E."/>
            <person name="Repin R."/>
            <person name="Schilthuizen M."/>
            <person name="Schranz E."/>
            <person name="Heidstra R."/>
            <person name="Miyata K."/>
            <person name="Fedorova E."/>
            <person name="Kohlen W."/>
            <person name="Bisseling T."/>
            <person name="Smit S."/>
            <person name="Geurts R."/>
        </authorList>
    </citation>
    <scope>NUCLEOTIDE SEQUENCE [LARGE SCALE GENOMIC DNA]</scope>
    <source>
        <strain evidence="2">cv. WU1-14</strain>
    </source>
</reference>
<name>A0A2P5BFE7_PARAD</name>